<keyword evidence="1" id="KW-1133">Transmembrane helix</keyword>
<reference evidence="2 3" key="1">
    <citation type="journal article" date="2021" name="Commun. Biol.">
        <title>The genome of Shorea leprosula (Dipterocarpaceae) highlights the ecological relevance of drought in aseasonal tropical rainforests.</title>
        <authorList>
            <person name="Ng K.K.S."/>
            <person name="Kobayashi M.J."/>
            <person name="Fawcett J.A."/>
            <person name="Hatakeyama M."/>
            <person name="Paape T."/>
            <person name="Ng C.H."/>
            <person name="Ang C.C."/>
            <person name="Tnah L.H."/>
            <person name="Lee C.T."/>
            <person name="Nishiyama T."/>
            <person name="Sese J."/>
            <person name="O'Brien M.J."/>
            <person name="Copetti D."/>
            <person name="Mohd Noor M.I."/>
            <person name="Ong R.C."/>
            <person name="Putra M."/>
            <person name="Sireger I.Z."/>
            <person name="Indrioko S."/>
            <person name="Kosugi Y."/>
            <person name="Izuno A."/>
            <person name="Isagi Y."/>
            <person name="Lee S.L."/>
            <person name="Shimizu K.K."/>
        </authorList>
    </citation>
    <scope>NUCLEOTIDE SEQUENCE [LARGE SCALE GENOMIC DNA]</scope>
    <source>
        <strain evidence="2">214</strain>
    </source>
</reference>
<organism evidence="2 3">
    <name type="scientific">Rubroshorea leprosula</name>
    <dbReference type="NCBI Taxonomy" id="152421"/>
    <lineage>
        <taxon>Eukaryota</taxon>
        <taxon>Viridiplantae</taxon>
        <taxon>Streptophyta</taxon>
        <taxon>Embryophyta</taxon>
        <taxon>Tracheophyta</taxon>
        <taxon>Spermatophyta</taxon>
        <taxon>Magnoliopsida</taxon>
        <taxon>eudicotyledons</taxon>
        <taxon>Gunneridae</taxon>
        <taxon>Pentapetalae</taxon>
        <taxon>rosids</taxon>
        <taxon>malvids</taxon>
        <taxon>Malvales</taxon>
        <taxon>Dipterocarpaceae</taxon>
        <taxon>Rubroshorea</taxon>
    </lineage>
</organism>
<keyword evidence="1" id="KW-0812">Transmembrane</keyword>
<dbReference type="EMBL" id="BPVZ01000457">
    <property type="protein sequence ID" value="GKV51216.1"/>
    <property type="molecule type" value="Genomic_DNA"/>
</dbReference>
<proteinExistence type="predicted"/>
<evidence type="ECO:0000313" key="2">
    <source>
        <dbReference type="EMBL" id="GKV51216.1"/>
    </source>
</evidence>
<keyword evidence="3" id="KW-1185">Reference proteome</keyword>
<evidence type="ECO:0000256" key="1">
    <source>
        <dbReference type="SAM" id="Phobius"/>
    </source>
</evidence>
<protein>
    <submittedName>
        <fullName evidence="2">Uncharacterized protein</fullName>
    </submittedName>
</protein>
<feature type="transmembrane region" description="Helical" evidence="1">
    <location>
        <begin position="97"/>
        <end position="115"/>
    </location>
</feature>
<sequence length="153" mass="16758">MEKDSEIQRRICGLFDSDGLRSTVSKLHFLCALELSYNNSFGKTPSAPNCGALLLLSFSSFSGMELGMMAFGFLGVMALNLDHPWNHACFLLVDFDYMKICLGNLKAVLCLVVTVNATRLQESSTCYPGAQGRGQVASALWCCLRIQGLDVFL</sequence>
<evidence type="ECO:0000313" key="3">
    <source>
        <dbReference type="Proteomes" id="UP001054252"/>
    </source>
</evidence>
<dbReference type="Proteomes" id="UP001054252">
    <property type="component" value="Unassembled WGS sequence"/>
</dbReference>
<dbReference type="AlphaFoldDB" id="A0AAV5MMH8"/>
<feature type="transmembrane region" description="Helical" evidence="1">
    <location>
        <begin position="53"/>
        <end position="77"/>
    </location>
</feature>
<name>A0AAV5MMH8_9ROSI</name>
<accession>A0AAV5MMH8</accession>
<comment type="caution">
    <text evidence="2">The sequence shown here is derived from an EMBL/GenBank/DDBJ whole genome shotgun (WGS) entry which is preliminary data.</text>
</comment>
<keyword evidence="1" id="KW-0472">Membrane</keyword>
<gene>
    <name evidence="2" type="ORF">SLEP1_g57885</name>
</gene>